<comment type="function">
    <text evidence="5">Catalyzes the deamination of various vicinal amino-alcohols to oxo compounds. Allows this organism to utilize ethanolamine as the sole source of nitrogen and carbon in the presence of external vitamin B12.</text>
</comment>
<gene>
    <name evidence="5" type="primary">eutC</name>
    <name evidence="6" type="ordered locus">Bind_0066</name>
</gene>
<comment type="subunit">
    <text evidence="5">The basic unit is a heterodimer which dimerizes to form tetramers. The heterotetramers trimerize; 6 large subunits form a core ring with 6 small subunits projecting outwards.</text>
</comment>
<evidence type="ECO:0000256" key="5">
    <source>
        <dbReference type="HAMAP-Rule" id="MF_00601"/>
    </source>
</evidence>
<dbReference type="Gene3D" id="3.40.50.11240">
    <property type="entry name" value="Ethanolamine ammonia-lyase light chain (EutC)"/>
    <property type="match status" value="1"/>
</dbReference>
<sequence length="251" mass="27074">MSDPYADPWVFLREKTPARIALGRCGDGLPTARLLEFQRDHARARDAVHAALDSEKLCSELDPLKPIIVQSQARDRALYLQRPDLGRRLDEASREKLREGFYDISLVLADGLSALAVQSQAARLGALIEKRLPLRFAPPVIALQARVALGDEIASALGARLVIVLIGERPGLSAADSLGAYITFAPVPGKTTDAQRNCISNIRPGGLSLEEAARRIGAIASYALHLQGTGTMLKEDAALNALAPPEAMKER</sequence>
<dbReference type="GO" id="GO:0008851">
    <property type="term" value="F:ethanolamine ammonia-lyase activity"/>
    <property type="evidence" value="ECO:0007669"/>
    <property type="project" value="UniProtKB-UniRule"/>
</dbReference>
<dbReference type="GO" id="GO:0006520">
    <property type="term" value="P:amino acid metabolic process"/>
    <property type="evidence" value="ECO:0007669"/>
    <property type="project" value="InterPro"/>
</dbReference>
<evidence type="ECO:0000313" key="6">
    <source>
        <dbReference type="EMBL" id="ACB93725.1"/>
    </source>
</evidence>
<dbReference type="HAMAP" id="MF_00601">
    <property type="entry name" value="EutC"/>
    <property type="match status" value="1"/>
</dbReference>
<dbReference type="GO" id="GO:0031471">
    <property type="term" value="C:ethanolamine degradation polyhedral organelle"/>
    <property type="evidence" value="ECO:0007669"/>
    <property type="project" value="UniProtKB-UniRule"/>
</dbReference>
<evidence type="ECO:0000313" key="7">
    <source>
        <dbReference type="Proteomes" id="UP000001695"/>
    </source>
</evidence>
<keyword evidence="1 5" id="KW-0846">Cobalamin</keyword>
<keyword evidence="4 5" id="KW-1283">Bacterial microcompartment</keyword>
<dbReference type="OrthoDB" id="114248at2"/>
<proteinExistence type="inferred from homology"/>
<dbReference type="GO" id="GO:0031419">
    <property type="term" value="F:cobalamin binding"/>
    <property type="evidence" value="ECO:0007669"/>
    <property type="project" value="UniProtKB-UniRule"/>
</dbReference>
<dbReference type="RefSeq" id="WP_012383083.1">
    <property type="nucleotide sequence ID" value="NC_010581.1"/>
</dbReference>
<dbReference type="NCBIfam" id="NF003971">
    <property type="entry name" value="PRK05465.1"/>
    <property type="match status" value="1"/>
</dbReference>
<dbReference type="InterPro" id="IPR042255">
    <property type="entry name" value="EutC_N"/>
</dbReference>
<reference evidence="6 7" key="2">
    <citation type="journal article" date="2010" name="J. Bacteriol.">
        <title>Complete genome sequence of Beijerinckia indica subsp. indica.</title>
        <authorList>
            <person name="Tamas I."/>
            <person name="Dedysh S.N."/>
            <person name="Liesack W."/>
            <person name="Stott M.B."/>
            <person name="Alam M."/>
            <person name="Murrell J.C."/>
            <person name="Dunfield P.F."/>
        </authorList>
    </citation>
    <scope>NUCLEOTIDE SEQUENCE [LARGE SCALE GENOMIC DNA]</scope>
    <source>
        <strain evidence="7">ATCC 9039 / DSM 1715 / NCIMB 8712</strain>
    </source>
</reference>
<accession>B2IB25</accession>
<comment type="cofactor">
    <cofactor evidence="5">
        <name>adenosylcob(III)alamin</name>
        <dbReference type="ChEBI" id="CHEBI:18408"/>
    </cofactor>
    <text evidence="5">Binds between the large and small subunits.</text>
</comment>
<comment type="similarity">
    <text evidence="5">Belongs to the EutC family.</text>
</comment>
<dbReference type="PANTHER" id="PTHR39330">
    <property type="entry name" value="ETHANOLAMINE AMMONIA-LYASE LIGHT CHAIN"/>
    <property type="match status" value="1"/>
</dbReference>
<dbReference type="EMBL" id="CP001016">
    <property type="protein sequence ID" value="ACB93725.1"/>
    <property type="molecule type" value="Genomic_DNA"/>
</dbReference>
<dbReference type="UniPathway" id="UPA00560"/>
<protein>
    <recommendedName>
        <fullName evidence="5">Ethanolamine ammonia-lyase small subunit</fullName>
        <shortName evidence="5">EAL small subunit</shortName>
        <ecNumber evidence="5">4.3.1.7</ecNumber>
    </recommendedName>
</protein>
<keyword evidence="3 5" id="KW-0170">Cobalt</keyword>
<comment type="subcellular location">
    <subcellularLocation>
        <location evidence="5">Bacterial microcompartment</location>
    </subcellularLocation>
</comment>
<feature type="binding site" evidence="5">
    <location>
        <position position="168"/>
    </location>
    <ligand>
        <name>adenosylcob(III)alamin</name>
        <dbReference type="ChEBI" id="CHEBI:18408"/>
    </ligand>
</feature>
<dbReference type="GO" id="GO:0046336">
    <property type="term" value="P:ethanolamine catabolic process"/>
    <property type="evidence" value="ECO:0007669"/>
    <property type="project" value="UniProtKB-UniRule"/>
</dbReference>
<evidence type="ECO:0000256" key="2">
    <source>
        <dbReference type="ARBA" id="ARBA00023239"/>
    </source>
</evidence>
<feature type="binding site" evidence="5">
    <location>
        <position position="147"/>
    </location>
    <ligand>
        <name>adenosylcob(III)alamin</name>
        <dbReference type="ChEBI" id="CHEBI:18408"/>
    </ligand>
</feature>
<dbReference type="Pfam" id="PF05985">
    <property type="entry name" value="EutC"/>
    <property type="match status" value="1"/>
</dbReference>
<reference evidence="7" key="1">
    <citation type="submission" date="2008-03" db="EMBL/GenBank/DDBJ databases">
        <title>Complete sequence of chromosome of Beijerinckia indica subsp. indica ATCC 9039.</title>
        <authorList>
            <consortium name="US DOE Joint Genome Institute"/>
            <person name="Copeland A."/>
            <person name="Lucas S."/>
            <person name="Lapidus A."/>
            <person name="Glavina del Rio T."/>
            <person name="Dalin E."/>
            <person name="Tice H."/>
            <person name="Bruce D."/>
            <person name="Goodwin L."/>
            <person name="Pitluck S."/>
            <person name="LaButti K."/>
            <person name="Schmutz J."/>
            <person name="Larimer F."/>
            <person name="Land M."/>
            <person name="Hauser L."/>
            <person name="Kyrpides N."/>
            <person name="Mikhailova N."/>
            <person name="Dunfield P.F."/>
            <person name="Dedysh S.N."/>
            <person name="Liesack W."/>
            <person name="Saw J.H."/>
            <person name="Alam M."/>
            <person name="Chen Y."/>
            <person name="Murrell J.C."/>
            <person name="Richardson P."/>
        </authorList>
    </citation>
    <scope>NUCLEOTIDE SEQUENCE [LARGE SCALE GENOMIC DNA]</scope>
    <source>
        <strain evidence="7">ATCC 9039 / DSM 1715 / NCIMB 8712</strain>
    </source>
</reference>
<dbReference type="InterPro" id="IPR042251">
    <property type="entry name" value="EutC_C"/>
</dbReference>
<dbReference type="STRING" id="395963.Bind_0066"/>
<dbReference type="GO" id="GO:0009350">
    <property type="term" value="C:ethanolamine ammonia-lyase complex"/>
    <property type="evidence" value="ECO:0007669"/>
    <property type="project" value="UniProtKB-UniRule"/>
</dbReference>
<evidence type="ECO:0000256" key="4">
    <source>
        <dbReference type="ARBA" id="ARBA00024446"/>
    </source>
</evidence>
<organism evidence="6 7">
    <name type="scientific">Beijerinckia indica subsp. indica (strain ATCC 9039 / DSM 1715 / NCIMB 8712)</name>
    <dbReference type="NCBI Taxonomy" id="395963"/>
    <lineage>
        <taxon>Bacteria</taxon>
        <taxon>Pseudomonadati</taxon>
        <taxon>Pseudomonadota</taxon>
        <taxon>Alphaproteobacteria</taxon>
        <taxon>Hyphomicrobiales</taxon>
        <taxon>Beijerinckiaceae</taxon>
        <taxon>Beijerinckia</taxon>
    </lineage>
</organism>
<dbReference type="HOGENOM" id="CLU_068224_1_0_5"/>
<dbReference type="Proteomes" id="UP000001695">
    <property type="component" value="Chromosome"/>
</dbReference>
<dbReference type="PIRSF" id="PIRSF018982">
    <property type="entry name" value="EutC"/>
    <property type="match status" value="1"/>
</dbReference>
<dbReference type="InterPro" id="IPR009246">
    <property type="entry name" value="EutC"/>
</dbReference>
<dbReference type="PANTHER" id="PTHR39330:SF1">
    <property type="entry name" value="ETHANOLAMINE AMMONIA-LYASE SMALL SUBUNIT"/>
    <property type="match status" value="1"/>
</dbReference>
<comment type="pathway">
    <text evidence="5">Amine and polyamine degradation; ethanolamine degradation.</text>
</comment>
<name>B2IB25_BEII9</name>
<dbReference type="Gene3D" id="1.10.30.40">
    <property type="entry name" value="Ethanolamine ammonia-lyase light chain (EutC), N-terminal domain"/>
    <property type="match status" value="1"/>
</dbReference>
<dbReference type="eggNOG" id="COG4302">
    <property type="taxonomic scope" value="Bacteria"/>
</dbReference>
<dbReference type="KEGG" id="bid:Bind_0066"/>
<evidence type="ECO:0000256" key="3">
    <source>
        <dbReference type="ARBA" id="ARBA00023285"/>
    </source>
</evidence>
<evidence type="ECO:0000256" key="1">
    <source>
        <dbReference type="ARBA" id="ARBA00022628"/>
    </source>
</evidence>
<keyword evidence="2 5" id="KW-0456">Lyase</keyword>
<comment type="catalytic activity">
    <reaction evidence="5">
        <text>ethanolamine = acetaldehyde + NH4(+)</text>
        <dbReference type="Rhea" id="RHEA:15313"/>
        <dbReference type="ChEBI" id="CHEBI:15343"/>
        <dbReference type="ChEBI" id="CHEBI:28938"/>
        <dbReference type="ChEBI" id="CHEBI:57603"/>
        <dbReference type="EC" id="4.3.1.7"/>
    </reaction>
</comment>
<dbReference type="EC" id="4.3.1.7" evidence="5"/>
<keyword evidence="7" id="KW-1185">Reference proteome</keyword>
<feature type="binding site" evidence="5">
    <location>
        <position position="198"/>
    </location>
    <ligand>
        <name>adenosylcob(III)alamin</name>
        <dbReference type="ChEBI" id="CHEBI:18408"/>
    </ligand>
</feature>
<dbReference type="AlphaFoldDB" id="B2IB25"/>